<dbReference type="Proteomes" id="UP000504617">
    <property type="component" value="Unplaced"/>
</dbReference>
<evidence type="ECO:0000313" key="10">
    <source>
        <dbReference type="RefSeq" id="XP_013920123.1"/>
    </source>
</evidence>
<sequence>MYPIPFGFQIRSAIFTVPSLSPWFRKAAQYFHPEKLEPRYLTEDEYREQGETETVKALEELRVFCRNPTFPSWVAVVKLQSPQKFANFVLGSPHVSAEEMTAHEAQYGIGGVLLEQQLFYQETQAEPEPLNASPEVEERNKEEGLRRLQSNIRHFHSREFL</sequence>
<dbReference type="KEGG" id="tsr:106547459"/>
<dbReference type="RefSeq" id="XP_013920123.1">
    <property type="nucleotide sequence ID" value="XM_014064648.1"/>
</dbReference>
<name>A0A6I9Y5V4_9SAUR</name>
<evidence type="ECO:0000256" key="7">
    <source>
        <dbReference type="ARBA" id="ARBA00023242"/>
    </source>
</evidence>
<dbReference type="GeneID" id="106547459"/>
<keyword evidence="3" id="KW-0812">Transmembrane</keyword>
<keyword evidence="9" id="KW-1185">Reference proteome</keyword>
<dbReference type="InterPro" id="IPR019358">
    <property type="entry name" value="NEMP_fam"/>
</dbReference>
<keyword evidence="6" id="KW-0472">Membrane</keyword>
<feature type="compositionally biased region" description="Basic and acidic residues" evidence="8">
    <location>
        <begin position="136"/>
        <end position="145"/>
    </location>
</feature>
<dbReference type="Pfam" id="PF10225">
    <property type="entry name" value="NEMP"/>
    <property type="match status" value="1"/>
</dbReference>
<gene>
    <name evidence="10" type="primary">LOC106547459</name>
</gene>
<evidence type="ECO:0000256" key="6">
    <source>
        <dbReference type="ARBA" id="ARBA00023136"/>
    </source>
</evidence>
<comment type="subcellular location">
    <subcellularLocation>
        <location evidence="1">Nucleus inner membrane</location>
        <topology evidence="1">Multi-pass membrane protein</topology>
        <orientation evidence="1">Nucleoplasmic side</orientation>
    </subcellularLocation>
</comment>
<protein>
    <submittedName>
        <fullName evidence="10">Nuclear envelope integral membrane protein 2-like</fullName>
    </submittedName>
</protein>
<reference evidence="10" key="1">
    <citation type="submission" date="2025-08" db="UniProtKB">
        <authorList>
            <consortium name="RefSeq"/>
        </authorList>
    </citation>
    <scope>IDENTIFICATION</scope>
    <source>
        <tissue evidence="10">Skeletal muscle</tissue>
    </source>
</reference>
<dbReference type="OrthoDB" id="509138at2759"/>
<organism evidence="9 10">
    <name type="scientific">Thamnophis sirtalis</name>
    <dbReference type="NCBI Taxonomy" id="35019"/>
    <lineage>
        <taxon>Eukaryota</taxon>
        <taxon>Metazoa</taxon>
        <taxon>Chordata</taxon>
        <taxon>Craniata</taxon>
        <taxon>Vertebrata</taxon>
        <taxon>Euteleostomi</taxon>
        <taxon>Lepidosauria</taxon>
        <taxon>Squamata</taxon>
        <taxon>Bifurcata</taxon>
        <taxon>Unidentata</taxon>
        <taxon>Episquamata</taxon>
        <taxon>Toxicofera</taxon>
        <taxon>Serpentes</taxon>
        <taxon>Colubroidea</taxon>
        <taxon>Colubridae</taxon>
        <taxon>Natricinae</taxon>
        <taxon>Thamnophis</taxon>
    </lineage>
</organism>
<keyword evidence="7" id="KW-0539">Nucleus</keyword>
<accession>A0A6I9Y5V4</accession>
<evidence type="ECO:0000256" key="3">
    <source>
        <dbReference type="ARBA" id="ARBA00022692"/>
    </source>
</evidence>
<evidence type="ECO:0000256" key="1">
    <source>
        <dbReference type="ARBA" id="ARBA00004575"/>
    </source>
</evidence>
<keyword evidence="5" id="KW-1133">Transmembrane helix</keyword>
<dbReference type="GO" id="GO:0005637">
    <property type="term" value="C:nuclear inner membrane"/>
    <property type="evidence" value="ECO:0007669"/>
    <property type="project" value="UniProtKB-SubCell"/>
</dbReference>
<dbReference type="PANTHER" id="PTHR13598">
    <property type="entry name" value="AT07567P-RELATED"/>
    <property type="match status" value="1"/>
</dbReference>
<evidence type="ECO:0000313" key="9">
    <source>
        <dbReference type="Proteomes" id="UP000504617"/>
    </source>
</evidence>
<dbReference type="PANTHER" id="PTHR13598:SF3">
    <property type="entry name" value="NUCLEAR ENVELOPE INTEGRAL MEMBRANE PROTEIN 2"/>
    <property type="match status" value="1"/>
</dbReference>
<comment type="similarity">
    <text evidence="2">Belongs to the NEMP family.</text>
</comment>
<evidence type="ECO:0000256" key="2">
    <source>
        <dbReference type="ARBA" id="ARBA00005748"/>
    </source>
</evidence>
<evidence type="ECO:0000256" key="4">
    <source>
        <dbReference type="ARBA" id="ARBA00022729"/>
    </source>
</evidence>
<keyword evidence="4" id="KW-0732">Signal</keyword>
<feature type="region of interest" description="Disordered" evidence="8">
    <location>
        <begin position="125"/>
        <end position="145"/>
    </location>
</feature>
<proteinExistence type="inferred from homology"/>
<evidence type="ECO:0000256" key="5">
    <source>
        <dbReference type="ARBA" id="ARBA00022989"/>
    </source>
</evidence>
<dbReference type="AlphaFoldDB" id="A0A6I9Y5V4"/>
<evidence type="ECO:0000256" key="8">
    <source>
        <dbReference type="SAM" id="MobiDB-lite"/>
    </source>
</evidence>